<feature type="compositionally biased region" description="Low complexity" evidence="4">
    <location>
        <begin position="230"/>
        <end position="252"/>
    </location>
</feature>
<dbReference type="Proteomes" id="UP000245783">
    <property type="component" value="Unassembled WGS sequence"/>
</dbReference>
<dbReference type="InterPro" id="IPR009081">
    <property type="entry name" value="PP-bd_ACP"/>
</dbReference>
<dbReference type="Gene3D" id="6.10.250.1930">
    <property type="match status" value="1"/>
</dbReference>
<accession>A0A316VTP7</accession>
<feature type="compositionally biased region" description="Low complexity" evidence="4">
    <location>
        <begin position="719"/>
        <end position="729"/>
    </location>
</feature>
<dbReference type="InterPro" id="IPR041550">
    <property type="entry name" value="FASI_helical"/>
</dbReference>
<dbReference type="PANTHER" id="PTHR10982">
    <property type="entry name" value="MALONYL COA-ACYL CARRIER PROTEIN TRANSACYLASE"/>
    <property type="match status" value="1"/>
</dbReference>
<dbReference type="Pfam" id="PF18325">
    <property type="entry name" value="Fas_alpha_ACP"/>
    <property type="match status" value="1"/>
</dbReference>
<dbReference type="PROSITE" id="PS50075">
    <property type="entry name" value="CARRIER"/>
    <property type="match status" value="1"/>
</dbReference>
<protein>
    <recommendedName>
        <fullName evidence="5">Carrier domain-containing protein</fullName>
    </recommendedName>
</protein>
<dbReference type="Gene3D" id="3.90.25.70">
    <property type="match status" value="1"/>
</dbReference>
<keyword evidence="1" id="KW-0596">Phosphopantetheine</keyword>
<dbReference type="RefSeq" id="XP_025366025.1">
    <property type="nucleotide sequence ID" value="XM_025514998.1"/>
</dbReference>
<keyword evidence="3" id="KW-0808">Transferase</keyword>
<dbReference type="InterPro" id="IPR016035">
    <property type="entry name" value="Acyl_Trfase/lysoPLipase"/>
</dbReference>
<feature type="domain" description="Carrier" evidence="5">
    <location>
        <begin position="273"/>
        <end position="351"/>
    </location>
</feature>
<dbReference type="OrthoDB" id="4251012at2759"/>
<dbReference type="PANTHER" id="PTHR10982:SF21">
    <property type="entry name" value="FATTY ACID SYNTHASE SUBUNIT BETA"/>
    <property type="match status" value="1"/>
</dbReference>
<dbReference type="Gene3D" id="6.10.140.1400">
    <property type="match status" value="1"/>
</dbReference>
<keyword evidence="7" id="KW-1185">Reference proteome</keyword>
<dbReference type="FunCoup" id="A0A316VTP7">
    <property type="interactions" value="16"/>
</dbReference>
<dbReference type="InterPro" id="IPR040899">
    <property type="entry name" value="Fas_alpha_ACP"/>
</dbReference>
<dbReference type="Pfam" id="PF18314">
    <property type="entry name" value="FAS_I_H"/>
    <property type="match status" value="1"/>
</dbReference>
<evidence type="ECO:0000256" key="4">
    <source>
        <dbReference type="SAM" id="MobiDB-lite"/>
    </source>
</evidence>
<dbReference type="Gene3D" id="3.40.50.720">
    <property type="entry name" value="NAD(P)-binding Rossmann-like Domain"/>
    <property type="match status" value="1"/>
</dbReference>
<dbReference type="STRING" id="1522189.A0A316VTP7"/>
<evidence type="ECO:0000256" key="3">
    <source>
        <dbReference type="ARBA" id="ARBA00022679"/>
    </source>
</evidence>
<dbReference type="Pfam" id="PF00106">
    <property type="entry name" value="adh_short"/>
    <property type="match status" value="1"/>
</dbReference>
<dbReference type="FunFam" id="3.90.25.70:FF:000001">
    <property type="entry name" value="Fatty acid synthase subunit alpha"/>
    <property type="match status" value="1"/>
</dbReference>
<dbReference type="CDD" id="cd08950">
    <property type="entry name" value="KR_fFAS_SDR_c_like"/>
    <property type="match status" value="1"/>
</dbReference>
<dbReference type="EMBL" id="KZ819524">
    <property type="protein sequence ID" value="PWN38865.1"/>
    <property type="molecule type" value="Genomic_DNA"/>
</dbReference>
<gene>
    <name evidence="6" type="ORF">IE81DRAFT_327065</name>
</gene>
<keyword evidence="2" id="KW-0597">Phosphoprotein</keyword>
<dbReference type="AlphaFoldDB" id="A0A316VTP7"/>
<dbReference type="SUPFAM" id="SSF51735">
    <property type="entry name" value="NAD(P)-binding Rossmann-fold domains"/>
    <property type="match status" value="1"/>
</dbReference>
<evidence type="ECO:0000313" key="6">
    <source>
        <dbReference type="EMBL" id="PWN38865.1"/>
    </source>
</evidence>
<proteinExistence type="predicted"/>
<dbReference type="InterPro" id="IPR050830">
    <property type="entry name" value="Fungal_FAS"/>
</dbReference>
<evidence type="ECO:0000313" key="7">
    <source>
        <dbReference type="Proteomes" id="UP000245783"/>
    </source>
</evidence>
<feature type="region of interest" description="Disordered" evidence="4">
    <location>
        <begin position="229"/>
        <end position="268"/>
    </location>
</feature>
<dbReference type="InterPro" id="IPR002347">
    <property type="entry name" value="SDR_fam"/>
</dbReference>
<evidence type="ECO:0000256" key="2">
    <source>
        <dbReference type="ARBA" id="ARBA00022553"/>
    </source>
</evidence>
<organism evidence="6 7">
    <name type="scientific">Ceraceosorus guamensis</name>
    <dbReference type="NCBI Taxonomy" id="1522189"/>
    <lineage>
        <taxon>Eukaryota</taxon>
        <taxon>Fungi</taxon>
        <taxon>Dikarya</taxon>
        <taxon>Basidiomycota</taxon>
        <taxon>Ustilaginomycotina</taxon>
        <taxon>Exobasidiomycetes</taxon>
        <taxon>Ceraceosorales</taxon>
        <taxon>Ceraceosoraceae</taxon>
        <taxon>Ceraceosorus</taxon>
    </lineage>
</organism>
<reference evidence="6 7" key="1">
    <citation type="journal article" date="2018" name="Mol. Biol. Evol.">
        <title>Broad Genomic Sampling Reveals a Smut Pathogenic Ancestry of the Fungal Clade Ustilaginomycotina.</title>
        <authorList>
            <person name="Kijpornyongpan T."/>
            <person name="Mondo S.J."/>
            <person name="Barry K."/>
            <person name="Sandor L."/>
            <person name="Lee J."/>
            <person name="Lipzen A."/>
            <person name="Pangilinan J."/>
            <person name="LaButti K."/>
            <person name="Hainaut M."/>
            <person name="Henrissat B."/>
            <person name="Grigoriev I.V."/>
            <person name="Spatafora J.W."/>
            <person name="Aime M.C."/>
        </authorList>
    </citation>
    <scope>NUCLEOTIDE SEQUENCE [LARGE SCALE GENOMIC DNA]</scope>
    <source>
        <strain evidence="6 7">MCA 4658</strain>
    </source>
</reference>
<sequence length="1122" mass="121624">MSILQKADPSVLRDKLREIIAEADKKASSEAAAGRIELKRGYCTIPLPGIDVPFHSRVLNGGVPEFHAFLSKRVGDINPDALINKYIPNLVAKPFQLTKEYAQLILDTTGSPRLEKMLQNWDKDGWGTVEKRQRLAKELLLLLLSHQFASPVRWIETQDVFFNEPYSFERLVEFGPAPTLKGMAQKTAGLKYAAADQAKGKRRAMFCHSSDRDKIYYNFADAEADAVETTPAGPSAGATTPAAAPAPAVAAPSPAPAPAPAAAPASAAAEVPDEPLKAVDTLRVILAQKLKKQLSDIPLSKAIKDLVGGKSTLQNELVASLGEEFSSLPERGEELPLDELGGALGAGYSGTMGKYTSGLVSRMVGGKLPGGFNLASAKSHLQKAWGLGPGRTDAVLLVSLTQEPPKRLGSEAEAKAFLDTAAQTYAQHAGITLSQGGGSAGSSGGGGGGATISAEELEKIQGRHDEHARRQIEILQRYLGVDGRAGQRVAESTRLEVKALQDQLDAISREHGEEYINMIRPKFDPLKARHFASFWNWSRQDAQHLWYDIISGRLTTVDREITQRCLNIISRADDTLLHLMAYTIERVDPELGPTYALAKQFGQMLLENCREALPSPPIYKEVYAPTAPHTEIGAKGEVIYSEVKRERVRKLEAYVEEMAHGKRVGPQVNVELAREQMAKLWTLIRNEPSFTKVGKTTIKSMYTEVVRSLGPAGRHPRIRGSSSRRQSSSVAHGSRPTVTPEPFSLADDRVPYLNVKRKVGGEWQTSKQLTGVYMTLLEDMAKNGVTFQGQNALLTGVGKGSIALEVAKGLLAGGARVIITTSSYSRATLDFYKEIFQKVGARGSQLTVVPFNGASKEDVNSLVTYIYESLRVDLDILIPFAAIPAYGRDVSAIDDRAEVAFRAMMTNVHRLLGAVRSVKAAKRINTRPTVVLLPLSPNHGSMGGDGLYSESKIGLETLSNRAISEGWAEYVSIVGVVIGWCRGTGLMDANNQIAAKIEAAGLRTFSSTEMSFNLLGCLHPLFRATAQVEPILADLSGGFNSVPDLAKLSTRIRTDIANESARRRAIAADDAADYLVIKGSAAEKLHQTRLVQARAQHSFGFPALGPWRPDALAMLRALPARV</sequence>
<dbReference type="InParanoid" id="A0A316VTP7"/>
<dbReference type="SUPFAM" id="SSF52151">
    <property type="entry name" value="FabD/lysophospholipase-like"/>
    <property type="match status" value="1"/>
</dbReference>
<dbReference type="InterPro" id="IPR036291">
    <property type="entry name" value="NAD(P)-bd_dom_sf"/>
</dbReference>
<feature type="region of interest" description="Disordered" evidence="4">
    <location>
        <begin position="709"/>
        <end position="741"/>
    </location>
</feature>
<dbReference type="GeneID" id="37036868"/>
<evidence type="ECO:0000259" key="5">
    <source>
        <dbReference type="PROSITE" id="PS50075"/>
    </source>
</evidence>
<evidence type="ECO:0000256" key="1">
    <source>
        <dbReference type="ARBA" id="ARBA00022450"/>
    </source>
</evidence>
<name>A0A316VTP7_9BASI</name>
<dbReference type="GO" id="GO:0008897">
    <property type="term" value="F:holo-[acyl-carrier-protein] synthase activity"/>
    <property type="evidence" value="ECO:0007669"/>
    <property type="project" value="InterPro"/>
</dbReference>